<name>A0A0G0VFV1_9BACT</name>
<keyword evidence="1" id="KW-0808">Transferase</keyword>
<dbReference type="PANTHER" id="PTHR43793:SF1">
    <property type="entry name" value="FAD SYNTHASE"/>
    <property type="match status" value="1"/>
</dbReference>
<keyword evidence="2" id="KW-0548">Nucleotidyltransferase</keyword>
<evidence type="ECO:0000313" key="5">
    <source>
        <dbReference type="Proteomes" id="UP000034108"/>
    </source>
</evidence>
<dbReference type="Gene3D" id="3.40.50.620">
    <property type="entry name" value="HUPs"/>
    <property type="match status" value="1"/>
</dbReference>
<proteinExistence type="predicted"/>
<dbReference type="EMBL" id="LCAV01000004">
    <property type="protein sequence ID" value="KKR99673.1"/>
    <property type="molecule type" value="Genomic_DNA"/>
</dbReference>
<evidence type="ECO:0000256" key="2">
    <source>
        <dbReference type="ARBA" id="ARBA00022695"/>
    </source>
</evidence>
<reference evidence="4 5" key="1">
    <citation type="journal article" date="2015" name="Nature">
        <title>rRNA introns, odd ribosomes, and small enigmatic genomes across a large radiation of phyla.</title>
        <authorList>
            <person name="Brown C.T."/>
            <person name="Hug L.A."/>
            <person name="Thomas B.C."/>
            <person name="Sharon I."/>
            <person name="Castelle C.J."/>
            <person name="Singh A."/>
            <person name="Wilkins M.J."/>
            <person name="Williams K.H."/>
            <person name="Banfield J.F."/>
        </authorList>
    </citation>
    <scope>NUCLEOTIDE SEQUENCE [LARGE SCALE GENOMIC DNA]</scope>
</reference>
<dbReference type="STRING" id="1619048.UU49_C0004G0004"/>
<dbReference type="Proteomes" id="UP000034108">
    <property type="component" value="Unassembled WGS sequence"/>
</dbReference>
<evidence type="ECO:0000313" key="4">
    <source>
        <dbReference type="EMBL" id="KKR99673.1"/>
    </source>
</evidence>
<comment type="caution">
    <text evidence="4">The sequence shown here is derived from an EMBL/GenBank/DDBJ whole genome shotgun (WGS) entry which is preliminary data.</text>
</comment>
<organism evidence="4 5">
    <name type="scientific">Candidatus Magasanikbacteria bacterium GW2011_GWC2_41_17</name>
    <dbReference type="NCBI Taxonomy" id="1619048"/>
    <lineage>
        <taxon>Bacteria</taxon>
        <taxon>Candidatus Magasanikiibacteriota</taxon>
    </lineage>
</organism>
<dbReference type="InterPro" id="IPR004821">
    <property type="entry name" value="Cyt_trans-like"/>
</dbReference>
<dbReference type="SUPFAM" id="SSF52374">
    <property type="entry name" value="Nucleotidylyl transferase"/>
    <property type="match status" value="1"/>
</dbReference>
<evidence type="ECO:0000259" key="3">
    <source>
        <dbReference type="Pfam" id="PF01467"/>
    </source>
</evidence>
<feature type="domain" description="Cytidyltransferase-like" evidence="3">
    <location>
        <begin position="5"/>
        <end position="130"/>
    </location>
</feature>
<dbReference type="PANTHER" id="PTHR43793">
    <property type="entry name" value="FAD SYNTHASE"/>
    <property type="match status" value="1"/>
</dbReference>
<gene>
    <name evidence="4" type="ORF">UU49_C0004G0004</name>
</gene>
<evidence type="ECO:0000256" key="1">
    <source>
        <dbReference type="ARBA" id="ARBA00022679"/>
    </source>
</evidence>
<dbReference type="InterPro" id="IPR050385">
    <property type="entry name" value="Archaeal_FAD_synthase"/>
</dbReference>
<dbReference type="GO" id="GO:0016779">
    <property type="term" value="F:nucleotidyltransferase activity"/>
    <property type="evidence" value="ECO:0007669"/>
    <property type="project" value="UniProtKB-KW"/>
</dbReference>
<protein>
    <submittedName>
        <fullName evidence="4">FAD synthase</fullName>
    </submittedName>
</protein>
<dbReference type="InterPro" id="IPR014729">
    <property type="entry name" value="Rossmann-like_a/b/a_fold"/>
</dbReference>
<sequence length="136" mass="16281">MRVLLFGTFDILHPGHQSLFQQAHHYGKTVVAVIARDNTVKKLKKHSPYFTEKQRLKNLQKTNWANKVFLGDKKKYFKIIKKIKPDIICLGYDQKFFIKDLRQMMVEWGLKIKIIRLSSFHPKKYKSSKYARYKIH</sequence>
<dbReference type="AlphaFoldDB" id="A0A0G0VFV1"/>
<dbReference type="Pfam" id="PF01467">
    <property type="entry name" value="CTP_transf_like"/>
    <property type="match status" value="1"/>
</dbReference>
<dbReference type="NCBIfam" id="TIGR00125">
    <property type="entry name" value="cyt_tran_rel"/>
    <property type="match status" value="1"/>
</dbReference>
<accession>A0A0G0VFV1</accession>